<keyword evidence="14" id="KW-1185">Reference proteome</keyword>
<dbReference type="PRINTS" id="PR00184">
    <property type="entry name" value="NEISSPPORIN"/>
</dbReference>
<dbReference type="GO" id="GO:0009279">
    <property type="term" value="C:cell outer membrane"/>
    <property type="evidence" value="ECO:0007669"/>
    <property type="project" value="UniProtKB-SubCell"/>
</dbReference>
<evidence type="ECO:0000313" key="14">
    <source>
        <dbReference type="Proteomes" id="UP000076625"/>
    </source>
</evidence>
<evidence type="ECO:0000256" key="8">
    <source>
        <dbReference type="ARBA" id="ARBA00023114"/>
    </source>
</evidence>
<dbReference type="EMBL" id="LQQU01000024">
    <property type="protein sequence ID" value="KZE31512.1"/>
    <property type="molecule type" value="Genomic_DNA"/>
</dbReference>
<protein>
    <recommendedName>
        <fullName evidence="12">Porin domain-containing protein</fullName>
    </recommendedName>
</protein>
<evidence type="ECO:0000256" key="2">
    <source>
        <dbReference type="ARBA" id="ARBA00011233"/>
    </source>
</evidence>
<evidence type="ECO:0000256" key="5">
    <source>
        <dbReference type="ARBA" id="ARBA00022692"/>
    </source>
</evidence>
<comment type="subunit">
    <text evidence="2">Homotrimer.</text>
</comment>
<keyword evidence="4" id="KW-1134">Transmembrane beta strand</keyword>
<keyword evidence="6 11" id="KW-0732">Signal</keyword>
<evidence type="ECO:0000259" key="12">
    <source>
        <dbReference type="Pfam" id="PF13609"/>
    </source>
</evidence>
<keyword evidence="5" id="KW-0812">Transmembrane</keyword>
<evidence type="ECO:0000256" key="3">
    <source>
        <dbReference type="ARBA" id="ARBA00022448"/>
    </source>
</evidence>
<dbReference type="InterPro" id="IPR002299">
    <property type="entry name" value="Porin_Neis"/>
</dbReference>
<feature type="signal peptide" evidence="11">
    <location>
        <begin position="1"/>
        <end position="19"/>
    </location>
</feature>
<dbReference type="InterPro" id="IPR050298">
    <property type="entry name" value="Gram-neg_bact_OMP"/>
</dbReference>
<evidence type="ECO:0000256" key="10">
    <source>
        <dbReference type="ARBA" id="ARBA00023237"/>
    </source>
</evidence>
<dbReference type="SUPFAM" id="SSF56935">
    <property type="entry name" value="Porins"/>
    <property type="match status" value="1"/>
</dbReference>
<evidence type="ECO:0000256" key="1">
    <source>
        <dbReference type="ARBA" id="ARBA00004571"/>
    </source>
</evidence>
<dbReference type="GO" id="GO:0015288">
    <property type="term" value="F:porin activity"/>
    <property type="evidence" value="ECO:0007669"/>
    <property type="project" value="UniProtKB-KW"/>
</dbReference>
<evidence type="ECO:0000256" key="7">
    <source>
        <dbReference type="ARBA" id="ARBA00023065"/>
    </source>
</evidence>
<proteinExistence type="predicted"/>
<keyword evidence="7" id="KW-0406">Ion transport</keyword>
<evidence type="ECO:0000256" key="11">
    <source>
        <dbReference type="SAM" id="SignalP"/>
    </source>
</evidence>
<reference evidence="14" key="1">
    <citation type="submission" date="2016-01" db="EMBL/GenBank/DDBJ databases">
        <title>Draft genome of Chromobacterium sp. F49.</title>
        <authorList>
            <person name="Hong K.W."/>
        </authorList>
    </citation>
    <scope>NUCLEOTIDE SEQUENCE [LARGE SCALE GENOMIC DNA]</scope>
    <source>
        <strain evidence="14">CN10</strain>
    </source>
</reference>
<evidence type="ECO:0000256" key="6">
    <source>
        <dbReference type="ARBA" id="ARBA00022729"/>
    </source>
</evidence>
<evidence type="ECO:0000313" key="13">
    <source>
        <dbReference type="EMBL" id="KZE31512.1"/>
    </source>
</evidence>
<name>A0A161S996_9NEIS</name>
<dbReference type="Gene3D" id="2.40.160.10">
    <property type="entry name" value="Porin"/>
    <property type="match status" value="1"/>
</dbReference>
<sequence length="343" mass="36952">MNKKLIALALAALPAAAMADVTLYGTLKGGFENVKDDGSKAVNNVADFGSRIGFKGNEDLGNGLKAIWQVETGLRLDAPNDGTGSSSGRLGSRNTFIGLQGDFGKVRLGNVSDYADSDMAIVNPWESEADALQLAIANTNTPLDTRLKNSVRYDSPKFAGFDFTLQYGVNEGRNLGYNPAENRDVKLVGLGYENGGLTAKYVYARWDYKNGAAVGELDNYYYQRVEAGYDFDFGLGLVGAYAQQNGKDVLNNKAKVREAALTATYGVGAFTPKFSYGHGFDSKVNGEDLNNSGYKQYIVGVDYALSKRTTAGVSYGKLDYDTAVNEAGVPDQRAFGVQLIHKF</sequence>
<keyword evidence="3" id="KW-0813">Transport</keyword>
<keyword evidence="9" id="KW-0472">Membrane</keyword>
<dbReference type="GO" id="GO:0046930">
    <property type="term" value="C:pore complex"/>
    <property type="evidence" value="ECO:0007669"/>
    <property type="project" value="UniProtKB-KW"/>
</dbReference>
<dbReference type="InterPro" id="IPR033900">
    <property type="entry name" value="Gram_neg_porin_domain"/>
</dbReference>
<dbReference type="Pfam" id="PF13609">
    <property type="entry name" value="Porin_4"/>
    <property type="match status" value="1"/>
</dbReference>
<dbReference type="GO" id="GO:0034220">
    <property type="term" value="P:monoatomic ion transmembrane transport"/>
    <property type="evidence" value="ECO:0007669"/>
    <property type="project" value="InterPro"/>
</dbReference>
<feature type="domain" description="Porin" evidence="12">
    <location>
        <begin position="8"/>
        <end position="322"/>
    </location>
</feature>
<dbReference type="Proteomes" id="UP000076625">
    <property type="component" value="Unassembled WGS sequence"/>
</dbReference>
<evidence type="ECO:0000256" key="4">
    <source>
        <dbReference type="ARBA" id="ARBA00022452"/>
    </source>
</evidence>
<accession>A0A161S996</accession>
<dbReference type="PANTHER" id="PTHR34501:SF9">
    <property type="entry name" value="MAJOR OUTER MEMBRANE PROTEIN P.IA"/>
    <property type="match status" value="1"/>
</dbReference>
<organism evidence="13 14">
    <name type="scientific">Crenobacter luteus</name>
    <dbReference type="NCBI Taxonomy" id="1452487"/>
    <lineage>
        <taxon>Bacteria</taxon>
        <taxon>Pseudomonadati</taxon>
        <taxon>Pseudomonadota</taxon>
        <taxon>Betaproteobacteria</taxon>
        <taxon>Neisseriales</taxon>
        <taxon>Neisseriaceae</taxon>
        <taxon>Crenobacter</taxon>
    </lineage>
</organism>
<dbReference type="PANTHER" id="PTHR34501">
    <property type="entry name" value="PROTEIN YDDL-RELATED"/>
    <property type="match status" value="1"/>
</dbReference>
<keyword evidence="10" id="KW-0998">Cell outer membrane</keyword>
<feature type="chain" id="PRO_5007826871" description="Porin domain-containing protein" evidence="11">
    <location>
        <begin position="20"/>
        <end position="343"/>
    </location>
</feature>
<dbReference type="OrthoDB" id="5289162at2"/>
<dbReference type="STRING" id="1452487.AVW16_12120"/>
<keyword evidence="8" id="KW-0626">Porin</keyword>
<dbReference type="CDD" id="cd00342">
    <property type="entry name" value="gram_neg_porins"/>
    <property type="match status" value="1"/>
</dbReference>
<dbReference type="InterPro" id="IPR023614">
    <property type="entry name" value="Porin_dom_sf"/>
</dbReference>
<dbReference type="AlphaFoldDB" id="A0A161S996"/>
<dbReference type="PRINTS" id="PR00182">
    <property type="entry name" value="ECOLNEIPORIN"/>
</dbReference>
<dbReference type="InterPro" id="IPR001702">
    <property type="entry name" value="Porin_Gram-ve"/>
</dbReference>
<gene>
    <name evidence="13" type="ORF">AVW16_12120</name>
</gene>
<dbReference type="RefSeq" id="WP_066612899.1">
    <property type="nucleotide sequence ID" value="NZ_LQQU01000024.1"/>
</dbReference>
<evidence type="ECO:0000256" key="9">
    <source>
        <dbReference type="ARBA" id="ARBA00023136"/>
    </source>
</evidence>
<comment type="subcellular location">
    <subcellularLocation>
        <location evidence="1">Cell outer membrane</location>
        <topology evidence="1">Multi-pass membrane protein</topology>
    </subcellularLocation>
</comment>
<comment type="caution">
    <text evidence="13">The sequence shown here is derived from an EMBL/GenBank/DDBJ whole genome shotgun (WGS) entry which is preliminary data.</text>
</comment>